<evidence type="ECO:0000313" key="3">
    <source>
        <dbReference type="Proteomes" id="UP000215914"/>
    </source>
</evidence>
<accession>A0A9K3JZS4</accession>
<protein>
    <submittedName>
        <fullName evidence="2">Uncharacterized protein</fullName>
    </submittedName>
</protein>
<evidence type="ECO:0000313" key="2">
    <source>
        <dbReference type="EMBL" id="KAF5823750.1"/>
    </source>
</evidence>
<keyword evidence="1" id="KW-1133">Transmembrane helix</keyword>
<organism evidence="2 3">
    <name type="scientific">Helianthus annuus</name>
    <name type="common">Common sunflower</name>
    <dbReference type="NCBI Taxonomy" id="4232"/>
    <lineage>
        <taxon>Eukaryota</taxon>
        <taxon>Viridiplantae</taxon>
        <taxon>Streptophyta</taxon>
        <taxon>Embryophyta</taxon>
        <taxon>Tracheophyta</taxon>
        <taxon>Spermatophyta</taxon>
        <taxon>Magnoliopsida</taxon>
        <taxon>eudicotyledons</taxon>
        <taxon>Gunneridae</taxon>
        <taxon>Pentapetalae</taxon>
        <taxon>asterids</taxon>
        <taxon>campanulids</taxon>
        <taxon>Asterales</taxon>
        <taxon>Asteraceae</taxon>
        <taxon>Asteroideae</taxon>
        <taxon>Heliantheae alliance</taxon>
        <taxon>Heliantheae</taxon>
        <taxon>Helianthus</taxon>
    </lineage>
</organism>
<dbReference type="EMBL" id="MNCJ02000316">
    <property type="protein sequence ID" value="KAF5823750.1"/>
    <property type="molecule type" value="Genomic_DNA"/>
</dbReference>
<keyword evidence="3" id="KW-1185">Reference proteome</keyword>
<gene>
    <name evidence="2" type="ORF">HanXRQr2_Chr01g0041701</name>
</gene>
<dbReference type="Proteomes" id="UP000215914">
    <property type="component" value="Unassembled WGS sequence"/>
</dbReference>
<keyword evidence="1" id="KW-0472">Membrane</keyword>
<evidence type="ECO:0000256" key="1">
    <source>
        <dbReference type="SAM" id="Phobius"/>
    </source>
</evidence>
<name>A0A9K3JZS4_HELAN</name>
<reference evidence="2" key="2">
    <citation type="submission" date="2020-06" db="EMBL/GenBank/DDBJ databases">
        <title>Helianthus annuus Genome sequencing and assembly Release 2.</title>
        <authorList>
            <person name="Gouzy J."/>
            <person name="Langlade N."/>
            <person name="Munos S."/>
        </authorList>
    </citation>
    <scope>NUCLEOTIDE SEQUENCE</scope>
    <source>
        <tissue evidence="2">Leaves</tissue>
    </source>
</reference>
<dbReference type="Gramene" id="mRNA:HanXRQr2_Chr01g0041701">
    <property type="protein sequence ID" value="CDS:HanXRQr2_Chr01g0041701.1"/>
    <property type="gene ID" value="HanXRQr2_Chr01g0041701"/>
</dbReference>
<dbReference type="AlphaFoldDB" id="A0A9K3JZS4"/>
<keyword evidence="1" id="KW-0812">Transmembrane</keyword>
<comment type="caution">
    <text evidence="2">The sequence shown here is derived from an EMBL/GenBank/DDBJ whole genome shotgun (WGS) entry which is preliminary data.</text>
</comment>
<proteinExistence type="predicted"/>
<feature type="transmembrane region" description="Helical" evidence="1">
    <location>
        <begin position="38"/>
        <end position="59"/>
    </location>
</feature>
<sequence length="106" mass="11448">MVTWERGPMKSAKLSDRLPNEFLQTPELKLKTLTCQRLLQATSFIFLSVIFTILGSLVAGQTPKPKVASSYPSTSGTGIATDFLIEGFQRTAVASRGGYSASSSCR</sequence>
<reference evidence="2" key="1">
    <citation type="journal article" date="2017" name="Nature">
        <title>The sunflower genome provides insights into oil metabolism, flowering and Asterid evolution.</title>
        <authorList>
            <person name="Badouin H."/>
            <person name="Gouzy J."/>
            <person name="Grassa C.J."/>
            <person name="Murat F."/>
            <person name="Staton S.E."/>
            <person name="Cottret L."/>
            <person name="Lelandais-Briere C."/>
            <person name="Owens G.L."/>
            <person name="Carrere S."/>
            <person name="Mayjonade B."/>
            <person name="Legrand L."/>
            <person name="Gill N."/>
            <person name="Kane N.C."/>
            <person name="Bowers J.E."/>
            <person name="Hubner S."/>
            <person name="Bellec A."/>
            <person name="Berard A."/>
            <person name="Berges H."/>
            <person name="Blanchet N."/>
            <person name="Boniface M.C."/>
            <person name="Brunel D."/>
            <person name="Catrice O."/>
            <person name="Chaidir N."/>
            <person name="Claudel C."/>
            <person name="Donnadieu C."/>
            <person name="Faraut T."/>
            <person name="Fievet G."/>
            <person name="Helmstetter N."/>
            <person name="King M."/>
            <person name="Knapp S.J."/>
            <person name="Lai Z."/>
            <person name="Le Paslier M.C."/>
            <person name="Lippi Y."/>
            <person name="Lorenzon L."/>
            <person name="Mandel J.R."/>
            <person name="Marage G."/>
            <person name="Marchand G."/>
            <person name="Marquand E."/>
            <person name="Bret-Mestries E."/>
            <person name="Morien E."/>
            <person name="Nambeesan S."/>
            <person name="Nguyen T."/>
            <person name="Pegot-Espagnet P."/>
            <person name="Pouilly N."/>
            <person name="Raftis F."/>
            <person name="Sallet E."/>
            <person name="Schiex T."/>
            <person name="Thomas J."/>
            <person name="Vandecasteele C."/>
            <person name="Vares D."/>
            <person name="Vear F."/>
            <person name="Vautrin S."/>
            <person name="Crespi M."/>
            <person name="Mangin B."/>
            <person name="Burke J.M."/>
            <person name="Salse J."/>
            <person name="Munos S."/>
            <person name="Vincourt P."/>
            <person name="Rieseberg L.H."/>
            <person name="Langlade N.B."/>
        </authorList>
    </citation>
    <scope>NUCLEOTIDE SEQUENCE</scope>
    <source>
        <tissue evidence="2">Leaves</tissue>
    </source>
</reference>